<evidence type="ECO:0000256" key="1">
    <source>
        <dbReference type="SAM" id="Phobius"/>
    </source>
</evidence>
<evidence type="ECO:0000313" key="3">
    <source>
        <dbReference type="Proteomes" id="UP000253426"/>
    </source>
</evidence>
<keyword evidence="1" id="KW-1133">Transmembrane helix</keyword>
<evidence type="ECO:0000313" key="2">
    <source>
        <dbReference type="EMBL" id="RBP43930.1"/>
    </source>
</evidence>
<keyword evidence="1" id="KW-0472">Membrane</keyword>
<gene>
    <name evidence="2" type="ORF">DES53_105329</name>
</gene>
<feature type="transmembrane region" description="Helical" evidence="1">
    <location>
        <begin position="70"/>
        <end position="89"/>
    </location>
</feature>
<dbReference type="EMBL" id="QNRR01000005">
    <property type="protein sequence ID" value="RBP43930.1"/>
    <property type="molecule type" value="Genomic_DNA"/>
</dbReference>
<organism evidence="2 3">
    <name type="scientific">Roseimicrobium gellanilyticum</name>
    <dbReference type="NCBI Taxonomy" id="748857"/>
    <lineage>
        <taxon>Bacteria</taxon>
        <taxon>Pseudomonadati</taxon>
        <taxon>Verrucomicrobiota</taxon>
        <taxon>Verrucomicrobiia</taxon>
        <taxon>Verrucomicrobiales</taxon>
        <taxon>Verrucomicrobiaceae</taxon>
        <taxon>Roseimicrobium</taxon>
    </lineage>
</organism>
<keyword evidence="1" id="KW-0812">Transmembrane</keyword>
<accession>A0A366HLX6</accession>
<feature type="transmembrane region" description="Helical" evidence="1">
    <location>
        <begin position="39"/>
        <end position="63"/>
    </location>
</feature>
<sequence>MQPNSKLLRAARWVFGFSIALGVGFLARSAPFTPLALLAHLVVACLLVPTSLAAACVVAISLFRLFKPGAKGPVVAAVLLCLPLPSLWIKSWRGEAGLAKWDQWFLLVYEVSPLLLDYHKQHPVKFKYVTDSGSEEVLVEGFVGYAKARIPTLPVKNISGVDRIVDSWGKPIRYVMSRGDDEMITVGDYSERITFGGGGDASIWENPHGLGIAQQEPQERIYAGEKRSTIVVRMSSRFSQRYQEDHPNERP</sequence>
<reference evidence="2 3" key="1">
    <citation type="submission" date="2018-06" db="EMBL/GenBank/DDBJ databases">
        <title>Genomic Encyclopedia of Type Strains, Phase IV (KMG-IV): sequencing the most valuable type-strain genomes for metagenomic binning, comparative biology and taxonomic classification.</title>
        <authorList>
            <person name="Goeker M."/>
        </authorList>
    </citation>
    <scope>NUCLEOTIDE SEQUENCE [LARGE SCALE GENOMIC DNA]</scope>
    <source>
        <strain evidence="2 3">DSM 25532</strain>
    </source>
</reference>
<keyword evidence="3" id="KW-1185">Reference proteome</keyword>
<proteinExistence type="predicted"/>
<dbReference type="AlphaFoldDB" id="A0A366HLX6"/>
<name>A0A366HLX6_9BACT</name>
<dbReference type="Proteomes" id="UP000253426">
    <property type="component" value="Unassembled WGS sequence"/>
</dbReference>
<protein>
    <submittedName>
        <fullName evidence="2">Uncharacterized protein</fullName>
    </submittedName>
</protein>
<comment type="caution">
    <text evidence="2">The sequence shown here is derived from an EMBL/GenBank/DDBJ whole genome shotgun (WGS) entry which is preliminary data.</text>
</comment>